<evidence type="ECO:0000313" key="8">
    <source>
        <dbReference type="EMBL" id="OAJ94983.1"/>
    </source>
</evidence>
<evidence type="ECO:0000259" key="7">
    <source>
        <dbReference type="Pfam" id="PF00892"/>
    </source>
</evidence>
<feature type="transmembrane region" description="Helical" evidence="6">
    <location>
        <begin position="272"/>
        <end position="289"/>
    </location>
</feature>
<gene>
    <name evidence="8" type="ORF">APB76_06780</name>
</gene>
<keyword evidence="4 6" id="KW-1133">Transmembrane helix</keyword>
<dbReference type="PANTHER" id="PTHR32322:SF2">
    <property type="entry name" value="EAMA DOMAIN-CONTAINING PROTEIN"/>
    <property type="match status" value="1"/>
</dbReference>
<dbReference type="PANTHER" id="PTHR32322">
    <property type="entry name" value="INNER MEMBRANE TRANSPORTER"/>
    <property type="match status" value="1"/>
</dbReference>
<keyword evidence="3 6" id="KW-0812">Transmembrane</keyword>
<feature type="transmembrane region" description="Helical" evidence="6">
    <location>
        <begin position="184"/>
        <end position="206"/>
    </location>
</feature>
<comment type="similarity">
    <text evidence="2">Belongs to the EamA transporter family.</text>
</comment>
<evidence type="ECO:0000313" key="9">
    <source>
        <dbReference type="Proteomes" id="UP000078406"/>
    </source>
</evidence>
<evidence type="ECO:0000256" key="5">
    <source>
        <dbReference type="ARBA" id="ARBA00023136"/>
    </source>
</evidence>
<name>A0A177Y287_9VIBR</name>
<evidence type="ECO:0000256" key="2">
    <source>
        <dbReference type="ARBA" id="ARBA00007362"/>
    </source>
</evidence>
<dbReference type="Proteomes" id="UP000078406">
    <property type="component" value="Unassembled WGS sequence"/>
</dbReference>
<dbReference type="InterPro" id="IPR037185">
    <property type="entry name" value="EmrE-like"/>
</dbReference>
<dbReference type="AlphaFoldDB" id="A0A177Y287"/>
<dbReference type="GO" id="GO:0016020">
    <property type="term" value="C:membrane"/>
    <property type="evidence" value="ECO:0007669"/>
    <property type="project" value="UniProtKB-SubCell"/>
</dbReference>
<feature type="transmembrane region" description="Helical" evidence="6">
    <location>
        <begin position="218"/>
        <end position="236"/>
    </location>
</feature>
<comment type="subcellular location">
    <subcellularLocation>
        <location evidence="1">Membrane</location>
        <topology evidence="1">Multi-pass membrane protein</topology>
    </subcellularLocation>
</comment>
<dbReference type="RefSeq" id="WP_054961016.1">
    <property type="nucleotide sequence ID" value="NZ_LLEI02000021.1"/>
</dbReference>
<protein>
    <submittedName>
        <fullName evidence="8">Transporter</fullName>
    </submittedName>
</protein>
<feature type="transmembrane region" description="Helical" evidence="6">
    <location>
        <begin position="72"/>
        <end position="91"/>
    </location>
</feature>
<evidence type="ECO:0000256" key="6">
    <source>
        <dbReference type="SAM" id="Phobius"/>
    </source>
</evidence>
<reference evidence="8 9" key="1">
    <citation type="journal article" date="2016" name="Syst. Appl. Microbiol.">
        <title>Vibrio bivalvicida sp. nov., a novel larval pathogen for bivalve molluscs reared in a hatchery.</title>
        <authorList>
            <person name="Dubert J."/>
            <person name="Romalde J.L."/>
            <person name="Prado S."/>
            <person name="Barja J.L."/>
        </authorList>
    </citation>
    <scope>NUCLEOTIDE SEQUENCE [LARGE SCALE GENOMIC DNA]</scope>
    <source>
        <strain evidence="8 9">605</strain>
    </source>
</reference>
<organism evidence="8 9">
    <name type="scientific">Vibrio bivalvicida</name>
    <dbReference type="NCBI Taxonomy" id="1276888"/>
    <lineage>
        <taxon>Bacteria</taxon>
        <taxon>Pseudomonadati</taxon>
        <taxon>Pseudomonadota</taxon>
        <taxon>Gammaproteobacteria</taxon>
        <taxon>Vibrionales</taxon>
        <taxon>Vibrionaceae</taxon>
        <taxon>Vibrio</taxon>
        <taxon>Vibrio oreintalis group</taxon>
    </lineage>
</organism>
<sequence>MSKHLSVWGGVVIAIFFWSSNFNVIKAIDGNISPLVSAALRFSIAALILLILRWGMRYPHEVKLKSKDMFSLFIIATIGVTLQNCSIFYAMTFTVPVNAAVVQANMPLVAILLSGLILNSPISYKTILGALVSFVGVIIVITGGETTSIALNIGDILMACALLSGCLYTILAKRLTPHIPVGQQLRWVLSIGAMQMLFIATLQSDFGKSIDSIGVQDLALITYMSLFGTLIAYYFWMKGAIVLGPDKTASLFNIMPVFTLLISIYFGQHVEWVHVLGIVLVGVGVFIGNSNPFKKVSIEAVKA</sequence>
<feature type="transmembrane region" description="Helical" evidence="6">
    <location>
        <begin position="31"/>
        <end position="52"/>
    </location>
</feature>
<feature type="domain" description="EamA" evidence="7">
    <location>
        <begin position="153"/>
        <end position="287"/>
    </location>
</feature>
<feature type="transmembrane region" description="Helical" evidence="6">
    <location>
        <begin position="248"/>
        <end position="266"/>
    </location>
</feature>
<keyword evidence="5 6" id="KW-0472">Membrane</keyword>
<dbReference type="EMBL" id="LLEI02000021">
    <property type="protein sequence ID" value="OAJ94983.1"/>
    <property type="molecule type" value="Genomic_DNA"/>
</dbReference>
<feature type="domain" description="EamA" evidence="7">
    <location>
        <begin position="11"/>
        <end position="141"/>
    </location>
</feature>
<comment type="caution">
    <text evidence="8">The sequence shown here is derived from an EMBL/GenBank/DDBJ whole genome shotgun (WGS) entry which is preliminary data.</text>
</comment>
<accession>A0A177Y287</accession>
<feature type="transmembrane region" description="Helical" evidence="6">
    <location>
        <begin position="97"/>
        <end position="119"/>
    </location>
</feature>
<dbReference type="SUPFAM" id="SSF103481">
    <property type="entry name" value="Multidrug resistance efflux transporter EmrE"/>
    <property type="match status" value="2"/>
</dbReference>
<proteinExistence type="inferred from homology"/>
<evidence type="ECO:0000256" key="3">
    <source>
        <dbReference type="ARBA" id="ARBA00022692"/>
    </source>
</evidence>
<feature type="transmembrane region" description="Helical" evidence="6">
    <location>
        <begin position="126"/>
        <end position="143"/>
    </location>
</feature>
<dbReference type="InterPro" id="IPR000620">
    <property type="entry name" value="EamA_dom"/>
</dbReference>
<dbReference type="Pfam" id="PF00892">
    <property type="entry name" value="EamA"/>
    <property type="match status" value="2"/>
</dbReference>
<evidence type="ECO:0000256" key="4">
    <source>
        <dbReference type="ARBA" id="ARBA00022989"/>
    </source>
</evidence>
<feature type="transmembrane region" description="Helical" evidence="6">
    <location>
        <begin position="7"/>
        <end position="25"/>
    </location>
</feature>
<dbReference type="InterPro" id="IPR050638">
    <property type="entry name" value="AA-Vitamin_Transporters"/>
</dbReference>
<evidence type="ECO:0000256" key="1">
    <source>
        <dbReference type="ARBA" id="ARBA00004141"/>
    </source>
</evidence>
<feature type="transmembrane region" description="Helical" evidence="6">
    <location>
        <begin position="149"/>
        <end position="172"/>
    </location>
</feature>